<evidence type="ECO:0000256" key="1">
    <source>
        <dbReference type="SAM" id="SignalP"/>
    </source>
</evidence>
<evidence type="ECO:0000313" key="2">
    <source>
        <dbReference type="EMBL" id="KAF5538138.1"/>
    </source>
</evidence>
<dbReference type="EMBL" id="JAAOAO010000518">
    <property type="protein sequence ID" value="KAF5538138.1"/>
    <property type="molecule type" value="Genomic_DNA"/>
</dbReference>
<evidence type="ECO:0008006" key="4">
    <source>
        <dbReference type="Google" id="ProtNLM"/>
    </source>
</evidence>
<organism evidence="2 3">
    <name type="scientific">Fusarium napiforme</name>
    <dbReference type="NCBI Taxonomy" id="42672"/>
    <lineage>
        <taxon>Eukaryota</taxon>
        <taxon>Fungi</taxon>
        <taxon>Dikarya</taxon>
        <taxon>Ascomycota</taxon>
        <taxon>Pezizomycotina</taxon>
        <taxon>Sordariomycetes</taxon>
        <taxon>Hypocreomycetidae</taxon>
        <taxon>Hypocreales</taxon>
        <taxon>Nectriaceae</taxon>
        <taxon>Fusarium</taxon>
        <taxon>Fusarium fujikuroi species complex</taxon>
    </lineage>
</organism>
<keyword evidence="1" id="KW-0732">Signal</keyword>
<protein>
    <recommendedName>
        <fullName evidence="4">Metalloprotease</fullName>
    </recommendedName>
</protein>
<feature type="chain" id="PRO_5034966395" description="Metalloprotease" evidence="1">
    <location>
        <begin position="19"/>
        <end position="399"/>
    </location>
</feature>
<keyword evidence="3" id="KW-1185">Reference proteome</keyword>
<accession>A0A8H5IIZ9</accession>
<feature type="signal peptide" evidence="1">
    <location>
        <begin position="1"/>
        <end position="18"/>
    </location>
</feature>
<reference evidence="2 3" key="1">
    <citation type="submission" date="2020-05" db="EMBL/GenBank/DDBJ databases">
        <title>Identification and distribution of gene clusters putatively required for synthesis of sphingolipid metabolism inhibitors in phylogenetically diverse species of the filamentous fungus Fusarium.</title>
        <authorList>
            <person name="Kim H.-S."/>
            <person name="Busman M."/>
            <person name="Brown D.W."/>
            <person name="Divon H."/>
            <person name="Uhlig S."/>
            <person name="Proctor R.H."/>
        </authorList>
    </citation>
    <scope>NUCLEOTIDE SEQUENCE [LARGE SCALE GENOMIC DNA]</scope>
    <source>
        <strain evidence="2 3">NRRL 25196</strain>
    </source>
</reference>
<evidence type="ECO:0000313" key="3">
    <source>
        <dbReference type="Proteomes" id="UP000574317"/>
    </source>
</evidence>
<name>A0A8H5IIZ9_9HYPO</name>
<gene>
    <name evidence="2" type="ORF">FNAPI_11226</name>
</gene>
<dbReference type="Proteomes" id="UP000574317">
    <property type="component" value="Unassembled WGS sequence"/>
</dbReference>
<comment type="caution">
    <text evidence="2">The sequence shown here is derived from an EMBL/GenBank/DDBJ whole genome shotgun (WGS) entry which is preliminary data.</text>
</comment>
<dbReference type="AlphaFoldDB" id="A0A8H5IIZ9"/>
<sequence>MKSSWPLIFCLVTSTVAAKPKLSDSWEIDDSCDGARLEKLEDAHSEIVELLTKVTNDLAHVQQPRPATRWGGPNWDRIARNLAGLFGLQSGDALIENGYDPGEQYFSQVLYTYDRMYQALVKGKTVQENGYSGKLNDQSEHSKPLLLCGDTRNWEYFDQNAPDKYDKSKKVVEVFQDAAKHGGALIRGNRYLEASPGSRNPGFCTGNYGFTFIHHDLITICDETLQLDVEKWPARDGGEVVADTDLDRAHFGRQSLVRVMLHEFAHYYGSRMEGNGLKKLPDQQAVDANGCLLWQGDGDKLVREPQTADGRDLPLQHVYTLRFCTNLNKSQTRNKNAGKFKKDGVYVPGTLGNMGPSVATWTAETYAYFAIISYLEKWEWPKTEEAGPQTTTAGPLPTP</sequence>
<proteinExistence type="predicted"/>